<dbReference type="Pfam" id="PF04536">
    <property type="entry name" value="TPM_phosphatase"/>
    <property type="match status" value="1"/>
</dbReference>
<protein>
    <submittedName>
        <fullName evidence="3">Beta-propeller domain-containing protein, methanol dehydrogenase</fullName>
    </submittedName>
</protein>
<keyword evidence="1" id="KW-0812">Transmembrane</keyword>
<dbReference type="AlphaFoldDB" id="A0A062UXF4"/>
<organism evidence="3 4">
    <name type="scientific">Candidatus Methanoperedens nitratireducens</name>
    <dbReference type="NCBI Taxonomy" id="1392998"/>
    <lineage>
        <taxon>Archaea</taxon>
        <taxon>Methanobacteriati</taxon>
        <taxon>Methanobacteriota</taxon>
        <taxon>Stenosarchaea group</taxon>
        <taxon>Methanomicrobia</taxon>
        <taxon>Methanosarcinales</taxon>
        <taxon>ANME-2 cluster</taxon>
        <taxon>Candidatus Methanoperedentaceae</taxon>
        <taxon>Candidatus Methanoperedens</taxon>
    </lineage>
</organism>
<dbReference type="PANTHER" id="PTHR30373">
    <property type="entry name" value="UPF0603 PROTEIN YGCG"/>
    <property type="match status" value="1"/>
</dbReference>
<dbReference type="PANTHER" id="PTHR30373:SF2">
    <property type="entry name" value="UPF0603 PROTEIN YGCG"/>
    <property type="match status" value="1"/>
</dbReference>
<sequence length="250" mass="26848">MKKWISLVFLILLLPLASAVSYPQLAGFVTDNANMIDPAYESKITQLAQKIEKETTVEIAVVTVESLEGESKEIYATGLFERAGIGKKDKDNGLLIFVAKQEREYRFEVGYGLEGIITDSMKVNIGDRIIVPNFKNDEYGKGIYEAMLVIEGLIGGNEEVISKYGTNQTDSSEVPGWLFLPIFGFVVLIIILSTMSETRHRGRGYYGGYGGYGGYPRGGFGGGGRGGGFGGGFGGFGGGRSGGGGFGGRW</sequence>
<keyword evidence="4" id="KW-1185">Reference proteome</keyword>
<feature type="domain" description="TPM" evidence="2">
    <location>
        <begin position="29"/>
        <end position="150"/>
    </location>
</feature>
<dbReference type="Proteomes" id="UP000027153">
    <property type="component" value="Unassembled WGS sequence"/>
</dbReference>
<evidence type="ECO:0000313" key="3">
    <source>
        <dbReference type="EMBL" id="KCZ71671.1"/>
    </source>
</evidence>
<accession>A0A062UXF4</accession>
<dbReference type="EMBL" id="JMIY01000005">
    <property type="protein sequence ID" value="KCZ71671.1"/>
    <property type="molecule type" value="Genomic_DNA"/>
</dbReference>
<reference evidence="3 4" key="1">
    <citation type="journal article" date="2013" name="Nature">
        <title>Anaerobic oxidation of methane coupled to nitrate reduction in a novel archaeal lineage.</title>
        <authorList>
            <person name="Haroon M.F."/>
            <person name="Hu S."/>
            <person name="Shi Y."/>
            <person name="Imelfort M."/>
            <person name="Keller J."/>
            <person name="Hugenholtz P."/>
            <person name="Yuan Z."/>
            <person name="Tyson G.W."/>
        </authorList>
    </citation>
    <scope>NUCLEOTIDE SEQUENCE [LARGE SCALE GENOMIC DNA]</scope>
    <source>
        <strain evidence="3 4">ANME-2d</strain>
    </source>
</reference>
<evidence type="ECO:0000313" key="4">
    <source>
        <dbReference type="Proteomes" id="UP000027153"/>
    </source>
</evidence>
<keyword evidence="1" id="KW-1133">Transmembrane helix</keyword>
<keyword evidence="1" id="KW-0472">Membrane</keyword>
<evidence type="ECO:0000256" key="1">
    <source>
        <dbReference type="SAM" id="Phobius"/>
    </source>
</evidence>
<comment type="caution">
    <text evidence="3">The sequence shown here is derived from an EMBL/GenBank/DDBJ whole genome shotgun (WGS) entry which is preliminary data.</text>
</comment>
<dbReference type="InterPro" id="IPR007621">
    <property type="entry name" value="TPM_dom"/>
</dbReference>
<dbReference type="RefSeq" id="WP_048091764.1">
    <property type="nucleotide sequence ID" value="NZ_JMIY01000005.1"/>
</dbReference>
<dbReference type="Gene3D" id="3.10.310.50">
    <property type="match status" value="1"/>
</dbReference>
<gene>
    <name evidence="3" type="ORF">ANME2D_02407</name>
</gene>
<name>A0A062UXF4_9EURY</name>
<evidence type="ECO:0000259" key="2">
    <source>
        <dbReference type="Pfam" id="PF04536"/>
    </source>
</evidence>
<dbReference type="PATRIC" id="fig|1392998.3.peg.2401"/>
<proteinExistence type="predicted"/>
<feature type="transmembrane region" description="Helical" evidence="1">
    <location>
        <begin position="176"/>
        <end position="195"/>
    </location>
</feature>